<proteinExistence type="predicted"/>
<keyword evidence="2" id="KW-1185">Reference proteome</keyword>
<comment type="caution">
    <text evidence="1">The sequence shown here is derived from an EMBL/GenBank/DDBJ whole genome shotgun (WGS) entry which is preliminary data.</text>
</comment>
<evidence type="ECO:0000313" key="1">
    <source>
        <dbReference type="EMBL" id="RNA08365.1"/>
    </source>
</evidence>
<reference evidence="1 2" key="1">
    <citation type="journal article" date="2018" name="Sci. Rep.">
        <title>Genomic signatures of local adaptation to the degree of environmental predictability in rotifers.</title>
        <authorList>
            <person name="Franch-Gras L."/>
            <person name="Hahn C."/>
            <person name="Garcia-Roger E.M."/>
            <person name="Carmona M.J."/>
            <person name="Serra M."/>
            <person name="Gomez A."/>
        </authorList>
    </citation>
    <scope>NUCLEOTIDE SEQUENCE [LARGE SCALE GENOMIC DNA]</scope>
    <source>
        <strain evidence="1">HYR1</strain>
    </source>
</reference>
<name>A0A3M7QBP0_BRAPC</name>
<sequence>MQYRLKKIINDKIIRLMHFDFEIFIFSLNNCAELCKENLGCAETIFACVEKFCEVQYKRTEQSFKINSVNAEWCNIQSCINSCKVVLGAVKFFLDRFVAGRSAHGRPFYGLSVGRPPHGRSVSWPATSRSVFILADSWPATSRFSEIWPATSRSVFILADSWPALERSAFLKTVHRRSNKKKELGYINKETSKHPLACCSSDRKPGSGLSATRSLDQKKTNLSNTFENFSLD</sequence>
<dbReference type="Proteomes" id="UP000276133">
    <property type="component" value="Unassembled WGS sequence"/>
</dbReference>
<dbReference type="EMBL" id="REGN01006771">
    <property type="protein sequence ID" value="RNA08365.1"/>
    <property type="molecule type" value="Genomic_DNA"/>
</dbReference>
<accession>A0A3M7QBP0</accession>
<gene>
    <name evidence="1" type="ORF">BpHYR1_005321</name>
</gene>
<evidence type="ECO:0000313" key="2">
    <source>
        <dbReference type="Proteomes" id="UP000276133"/>
    </source>
</evidence>
<protein>
    <submittedName>
        <fullName evidence="1">Uncharacterized protein</fullName>
    </submittedName>
</protein>
<dbReference type="AlphaFoldDB" id="A0A3M7QBP0"/>
<organism evidence="1 2">
    <name type="scientific">Brachionus plicatilis</name>
    <name type="common">Marine rotifer</name>
    <name type="synonym">Brachionus muelleri</name>
    <dbReference type="NCBI Taxonomy" id="10195"/>
    <lineage>
        <taxon>Eukaryota</taxon>
        <taxon>Metazoa</taxon>
        <taxon>Spiralia</taxon>
        <taxon>Gnathifera</taxon>
        <taxon>Rotifera</taxon>
        <taxon>Eurotatoria</taxon>
        <taxon>Monogononta</taxon>
        <taxon>Pseudotrocha</taxon>
        <taxon>Ploima</taxon>
        <taxon>Brachionidae</taxon>
        <taxon>Brachionus</taxon>
    </lineage>
</organism>